<organism evidence="2 3">
    <name type="scientific">Mesorhizobium marinum</name>
    <dbReference type="NCBI Taxonomy" id="3228790"/>
    <lineage>
        <taxon>Bacteria</taxon>
        <taxon>Pseudomonadati</taxon>
        <taxon>Pseudomonadota</taxon>
        <taxon>Alphaproteobacteria</taxon>
        <taxon>Hyphomicrobiales</taxon>
        <taxon>Phyllobacteriaceae</taxon>
        <taxon>Mesorhizobium</taxon>
    </lineage>
</organism>
<dbReference type="RefSeq" id="WP_367724901.1">
    <property type="nucleotide sequence ID" value="NZ_JBFOCI010000005.1"/>
</dbReference>
<comment type="caution">
    <text evidence="2">The sequence shown here is derived from an EMBL/GenBank/DDBJ whole genome shotgun (WGS) entry which is preliminary data.</text>
</comment>
<keyword evidence="1" id="KW-1133">Transmembrane helix</keyword>
<protein>
    <submittedName>
        <fullName evidence="2">Uncharacterized protein</fullName>
    </submittedName>
</protein>
<keyword evidence="1" id="KW-0812">Transmembrane</keyword>
<proteinExistence type="predicted"/>
<reference evidence="2 3" key="1">
    <citation type="submission" date="2024-06" db="EMBL/GenBank/DDBJ databases">
        <authorList>
            <person name="Tuo L."/>
        </authorList>
    </citation>
    <scope>NUCLEOTIDE SEQUENCE [LARGE SCALE GENOMIC DNA]</scope>
    <source>
        <strain evidence="2 3">ZMM04-5</strain>
    </source>
</reference>
<evidence type="ECO:0000256" key="1">
    <source>
        <dbReference type="SAM" id="Phobius"/>
    </source>
</evidence>
<name>A0ABV3R316_9HYPH</name>
<dbReference type="Proteomes" id="UP001556196">
    <property type="component" value="Unassembled WGS sequence"/>
</dbReference>
<keyword evidence="1" id="KW-0472">Membrane</keyword>
<evidence type="ECO:0000313" key="2">
    <source>
        <dbReference type="EMBL" id="MEW9807719.1"/>
    </source>
</evidence>
<keyword evidence="3" id="KW-1185">Reference proteome</keyword>
<gene>
    <name evidence="2" type="ORF">ABUE31_17145</name>
</gene>
<accession>A0ABV3R316</accession>
<evidence type="ECO:0000313" key="3">
    <source>
        <dbReference type="Proteomes" id="UP001556196"/>
    </source>
</evidence>
<feature type="transmembrane region" description="Helical" evidence="1">
    <location>
        <begin position="44"/>
        <end position="68"/>
    </location>
</feature>
<sequence length="73" mass="7455">MVHEQEIECRLRAADRAIRPAGRVVAGPFDPATKDAATTSLSDALVTGLLVVYPAVATVVALVVGLSLSGPVA</sequence>
<dbReference type="EMBL" id="JBFOCI010000005">
    <property type="protein sequence ID" value="MEW9807719.1"/>
    <property type="molecule type" value="Genomic_DNA"/>
</dbReference>